<dbReference type="Proteomes" id="UP001174909">
    <property type="component" value="Unassembled WGS sequence"/>
</dbReference>
<organism evidence="2 3">
    <name type="scientific">Geodia barretti</name>
    <name type="common">Barrett's horny sponge</name>
    <dbReference type="NCBI Taxonomy" id="519541"/>
    <lineage>
        <taxon>Eukaryota</taxon>
        <taxon>Metazoa</taxon>
        <taxon>Porifera</taxon>
        <taxon>Demospongiae</taxon>
        <taxon>Heteroscleromorpha</taxon>
        <taxon>Tetractinellida</taxon>
        <taxon>Astrophorina</taxon>
        <taxon>Geodiidae</taxon>
        <taxon>Geodia</taxon>
    </lineage>
</organism>
<dbReference type="PROSITE" id="PS50053">
    <property type="entry name" value="UBIQUITIN_2"/>
    <property type="match status" value="1"/>
</dbReference>
<feature type="domain" description="Ubiquitin-like" evidence="1">
    <location>
        <begin position="81"/>
        <end position="127"/>
    </location>
</feature>
<dbReference type="InterPro" id="IPR000626">
    <property type="entry name" value="Ubiquitin-like_dom"/>
</dbReference>
<gene>
    <name evidence="2" type="ORF">GBAR_LOCUS5615</name>
</gene>
<reference evidence="2" key="1">
    <citation type="submission" date="2023-03" db="EMBL/GenBank/DDBJ databases">
        <authorList>
            <person name="Steffen K."/>
            <person name="Cardenas P."/>
        </authorList>
    </citation>
    <scope>NUCLEOTIDE SEQUENCE</scope>
</reference>
<dbReference type="AlphaFoldDB" id="A0AA35W4T0"/>
<evidence type="ECO:0000313" key="3">
    <source>
        <dbReference type="Proteomes" id="UP001174909"/>
    </source>
</evidence>
<keyword evidence="3" id="KW-1185">Reference proteome</keyword>
<dbReference type="Gene3D" id="3.10.20.90">
    <property type="entry name" value="Phosphatidylinositol 3-kinase Catalytic Subunit, Chain A, domain 1"/>
    <property type="match status" value="1"/>
</dbReference>
<name>A0AA35W4T0_GEOBA</name>
<sequence length="611" mass="70137">MCASKQRESLKNPLKYYSICSWFDPNDRRKIPEELCDLKGLLKLVQKKKAKEPVITYNLVLKSSVKGGSTEVELPCSPVPDTVKALKEEIEEQFSVPVAIQNLSYNGHILVDNDGKLKIKAGDTVEVSYTCEAEVQKVKRVLTWVDYMCTFLHLHHPLVSTELSQEVELLANVGLNERLFQRLAGNYFSPPDNPRVRANKAYFLYNNGVGKLVKLLGVITEMPWGQSFIHLKLMEAALLDALRSFATGNEEYVKELVKNDVPGYVVSMMSRVRLIPFRPVEDMMGSPGVKKHNDFIILDMISSVLEIMWTMRRHKEQFTEMTTYHICTENLVYLSVSPSVTNRQACMAVYIVLLRLIWIESIVDLGQASVIYLEAPRIRESFGESPEEVVAIKYFCSVFVAWKFMHNCNHLKPPFSGIPTQMQKTCDVMKEFLTTCPRDEIIKMVERYELIVYNLLPMFGLLFHPKNQPRTLLPAFSLEFITEMDTLAVRCLLIHLEVVLSQQSVRDELAFKDTDQHIVCFPWGLPPQTRDHARHLVRHVQSFKPLPIPKLSIIARARLARTYLEFDKLQKEKQGEGSLDQVAYPQIARMGLPVMSRDQQVYVMAIPDHRR</sequence>
<accession>A0AA35W4T0</accession>
<proteinExistence type="predicted"/>
<dbReference type="CDD" id="cd17039">
    <property type="entry name" value="Ubl_ubiquitin_like"/>
    <property type="match status" value="1"/>
</dbReference>
<evidence type="ECO:0000259" key="1">
    <source>
        <dbReference type="PROSITE" id="PS50053"/>
    </source>
</evidence>
<dbReference type="SUPFAM" id="SSF54236">
    <property type="entry name" value="Ubiquitin-like"/>
    <property type="match status" value="1"/>
</dbReference>
<dbReference type="Pfam" id="PF00240">
    <property type="entry name" value="ubiquitin"/>
    <property type="match status" value="1"/>
</dbReference>
<evidence type="ECO:0000313" key="2">
    <source>
        <dbReference type="EMBL" id="CAI8008138.1"/>
    </source>
</evidence>
<protein>
    <recommendedName>
        <fullName evidence="1">Ubiquitin-like domain-containing protein</fullName>
    </recommendedName>
</protein>
<dbReference type="EMBL" id="CASHTH010000818">
    <property type="protein sequence ID" value="CAI8008138.1"/>
    <property type="molecule type" value="Genomic_DNA"/>
</dbReference>
<comment type="caution">
    <text evidence="2">The sequence shown here is derived from an EMBL/GenBank/DDBJ whole genome shotgun (WGS) entry which is preliminary data.</text>
</comment>
<dbReference type="InterPro" id="IPR029071">
    <property type="entry name" value="Ubiquitin-like_domsf"/>
</dbReference>